<dbReference type="SUPFAM" id="SSF48452">
    <property type="entry name" value="TPR-like"/>
    <property type="match status" value="1"/>
</dbReference>
<dbReference type="EMBL" id="CQBK01000030">
    <property type="protein sequence ID" value="CNI44890.1"/>
    <property type="molecule type" value="Genomic_DNA"/>
</dbReference>
<name>A0A0T9R5R2_9GAMM</name>
<reference evidence="1 2" key="1">
    <citation type="submission" date="2015-03" db="EMBL/GenBank/DDBJ databases">
        <authorList>
            <person name="Murphy D."/>
        </authorList>
    </citation>
    <scope>NUCLEOTIDE SEQUENCE [LARGE SCALE GENOMIC DNA]</scope>
    <source>
        <strain evidence="1 2">Y233</strain>
    </source>
</reference>
<dbReference type="Proteomes" id="UP000038204">
    <property type="component" value="Unassembled WGS sequence"/>
</dbReference>
<dbReference type="AlphaFoldDB" id="A0A0T9R5R2"/>
<accession>A0A0T9R5R2</accession>
<evidence type="ECO:0000313" key="1">
    <source>
        <dbReference type="EMBL" id="CNI44890.1"/>
    </source>
</evidence>
<evidence type="ECO:0000313" key="2">
    <source>
        <dbReference type="Proteomes" id="UP000038204"/>
    </source>
</evidence>
<protein>
    <submittedName>
        <fullName evidence="1">Flp pilus assembly protein TadD, contains TPRrepeat</fullName>
    </submittedName>
</protein>
<dbReference type="RefSeq" id="WP_049600808.1">
    <property type="nucleotide sequence ID" value="NZ_CPZI01000028.1"/>
</dbReference>
<dbReference type="Gene3D" id="1.25.40.10">
    <property type="entry name" value="Tetratricopeptide repeat domain"/>
    <property type="match status" value="1"/>
</dbReference>
<organism evidence="1 2">
    <name type="scientific">Yersinia similis</name>
    <dbReference type="NCBI Taxonomy" id="367190"/>
    <lineage>
        <taxon>Bacteria</taxon>
        <taxon>Pseudomonadati</taxon>
        <taxon>Pseudomonadota</taxon>
        <taxon>Gammaproteobacteria</taxon>
        <taxon>Enterobacterales</taxon>
        <taxon>Yersiniaceae</taxon>
        <taxon>Yersinia</taxon>
    </lineage>
</organism>
<gene>
    <name evidence="1" type="ORF">ERS008667_03425</name>
</gene>
<dbReference type="InterPro" id="IPR011990">
    <property type="entry name" value="TPR-like_helical_dom_sf"/>
</dbReference>
<proteinExistence type="predicted"/>
<dbReference type="PROSITE" id="PS51257">
    <property type="entry name" value="PROKAR_LIPOPROTEIN"/>
    <property type="match status" value="1"/>
</dbReference>
<sequence length="251" mass="28091">MLKIFNTILIIPVMLFLLSGCLSKQSLSTKEFSYRESILIKANNQVGLIKLYRESLKNKEDESIRIKLANSYYISGDSYSSLYYLQPISHIPNVSIYLLQIKNLINKGDNSGASTVLHRLLSIAPHNPEAHNLKGIILANSGDTAGAHNAIIQSQALFIQEDIARNNIAVISMLEKRYKDAVKILLPDYLSGKRNSLILHNLVFALIKIGDTRYAKNIIEAERLSDNADELVLALSQVDSLPQEQSVIREK</sequence>